<dbReference type="Proteomes" id="UP000621500">
    <property type="component" value="Unassembled WGS sequence"/>
</dbReference>
<evidence type="ECO:0000313" key="3">
    <source>
        <dbReference type="EMBL" id="GIG94682.1"/>
    </source>
</evidence>
<dbReference type="InterPro" id="IPR020904">
    <property type="entry name" value="Sc_DH/Rdtase_CS"/>
</dbReference>
<dbReference type="PANTHER" id="PTHR44196:SF1">
    <property type="entry name" value="DEHYDROGENASE_REDUCTASE SDR FAMILY MEMBER 7B"/>
    <property type="match status" value="1"/>
</dbReference>
<keyword evidence="2" id="KW-0560">Oxidoreductase</keyword>
<keyword evidence="4" id="KW-1185">Reference proteome</keyword>
<evidence type="ECO:0000256" key="1">
    <source>
        <dbReference type="ARBA" id="ARBA00006484"/>
    </source>
</evidence>
<dbReference type="InterPro" id="IPR036291">
    <property type="entry name" value="NAD(P)-bd_dom_sf"/>
</dbReference>
<dbReference type="Pfam" id="PF00106">
    <property type="entry name" value="adh_short"/>
    <property type="match status" value="1"/>
</dbReference>
<sequence>MHHASLPPPGFFYDVEKYHQGARGTSPAIRADPGGGRGADTIHIVNTGSPGFVLPGAAVVVTGAGSGIGAALATRFAAEGARVLVNDLDADAARAVAARIGGEVFPADMADPAAVAALVGYARGRFGRIDLFCANAGVPGTGGLDAADHTWEHAWRVNTMSQVYAARELLPDWLAAGRGRLLVTASAAGLLTLLGAAPYSVSKHAAVAFAEWLRASYAHRGIVVQALCPQGVRTPMLEQGEGPGAALLTAGAITPEQVAELVVAALTDDRFLVLPHPEVATYYTRRATDPDRWLHGMNRVQRDLERSAED</sequence>
<comment type="similarity">
    <text evidence="1">Belongs to the short-chain dehydrogenases/reductases (SDR) family.</text>
</comment>
<accession>A0ABQ4EKG4</accession>
<protein>
    <submittedName>
        <fullName evidence="3">Dehydrogenase</fullName>
    </submittedName>
</protein>
<name>A0ABQ4EKG4_9ACTN</name>
<proteinExistence type="inferred from homology"/>
<comment type="caution">
    <text evidence="3">The sequence shown here is derived from an EMBL/GenBank/DDBJ whole genome shotgun (WGS) entry which is preliminary data.</text>
</comment>
<dbReference type="PROSITE" id="PS00061">
    <property type="entry name" value="ADH_SHORT"/>
    <property type="match status" value="1"/>
</dbReference>
<dbReference type="InterPro" id="IPR002347">
    <property type="entry name" value="SDR_fam"/>
</dbReference>
<evidence type="ECO:0000313" key="4">
    <source>
        <dbReference type="Proteomes" id="UP000621500"/>
    </source>
</evidence>
<reference evidence="3 4" key="1">
    <citation type="submission" date="2021-01" db="EMBL/GenBank/DDBJ databases">
        <title>Whole genome shotgun sequence of Plantactinospora mayteni NBRC 109088.</title>
        <authorList>
            <person name="Komaki H."/>
            <person name="Tamura T."/>
        </authorList>
    </citation>
    <scope>NUCLEOTIDE SEQUENCE [LARGE SCALE GENOMIC DNA]</scope>
    <source>
        <strain evidence="3 4">NBRC 109088</strain>
    </source>
</reference>
<dbReference type="CDD" id="cd05233">
    <property type="entry name" value="SDR_c"/>
    <property type="match status" value="1"/>
</dbReference>
<dbReference type="EMBL" id="BONX01000007">
    <property type="protein sequence ID" value="GIG94682.1"/>
    <property type="molecule type" value="Genomic_DNA"/>
</dbReference>
<gene>
    <name evidence="3" type="ORF">Pma05_12550</name>
</gene>
<dbReference type="SUPFAM" id="SSF51735">
    <property type="entry name" value="NAD(P)-binding Rossmann-fold domains"/>
    <property type="match status" value="1"/>
</dbReference>
<dbReference type="Gene3D" id="3.40.50.720">
    <property type="entry name" value="NAD(P)-binding Rossmann-like Domain"/>
    <property type="match status" value="1"/>
</dbReference>
<evidence type="ECO:0000256" key="2">
    <source>
        <dbReference type="ARBA" id="ARBA00023002"/>
    </source>
</evidence>
<organism evidence="3 4">
    <name type="scientific">Plantactinospora mayteni</name>
    <dbReference type="NCBI Taxonomy" id="566021"/>
    <lineage>
        <taxon>Bacteria</taxon>
        <taxon>Bacillati</taxon>
        <taxon>Actinomycetota</taxon>
        <taxon>Actinomycetes</taxon>
        <taxon>Micromonosporales</taxon>
        <taxon>Micromonosporaceae</taxon>
        <taxon>Plantactinospora</taxon>
    </lineage>
</organism>
<dbReference type="PRINTS" id="PR00081">
    <property type="entry name" value="GDHRDH"/>
</dbReference>
<dbReference type="PANTHER" id="PTHR44196">
    <property type="entry name" value="DEHYDROGENASE/REDUCTASE SDR FAMILY MEMBER 7B"/>
    <property type="match status" value="1"/>
</dbReference>